<dbReference type="Proteomes" id="UP000233398">
    <property type="component" value="Unassembled WGS sequence"/>
</dbReference>
<dbReference type="EMBL" id="PISP01000001">
    <property type="protein sequence ID" value="PKD45004.1"/>
    <property type="molecule type" value="Genomic_DNA"/>
</dbReference>
<protein>
    <submittedName>
        <fullName evidence="2">Uncharacterized protein</fullName>
    </submittedName>
</protein>
<keyword evidence="1" id="KW-0732">Signal</keyword>
<dbReference type="AlphaFoldDB" id="A0A2N0VLG6"/>
<comment type="caution">
    <text evidence="2">The sequence shown here is derived from an EMBL/GenBank/DDBJ whole genome shotgun (WGS) entry which is preliminary data.</text>
</comment>
<evidence type="ECO:0000313" key="2">
    <source>
        <dbReference type="EMBL" id="PKD45004.1"/>
    </source>
</evidence>
<evidence type="ECO:0000256" key="1">
    <source>
        <dbReference type="SAM" id="SignalP"/>
    </source>
</evidence>
<reference evidence="2 3" key="1">
    <citation type="submission" date="2017-11" db="EMBL/GenBank/DDBJ databases">
        <title>Rhodohalobacter 15182 sp. nov., isolated from a salt lake.</title>
        <authorList>
            <person name="Han S."/>
        </authorList>
    </citation>
    <scope>NUCLEOTIDE SEQUENCE [LARGE SCALE GENOMIC DNA]</scope>
    <source>
        <strain evidence="2 3">15182</strain>
    </source>
</reference>
<name>A0A2N0VLG6_9BACT</name>
<keyword evidence="3" id="KW-1185">Reference proteome</keyword>
<gene>
    <name evidence="2" type="ORF">CWD77_05985</name>
</gene>
<sequence length="263" mass="28727">MNLNYIFAMRRYLPLLLLISTFFYSCTSSTEPDDSIASDIPLSTSDSATDVNGNVYEVGYSETEENLIHPVVRKFDANGELIWEIEHDNSTVDVRAEIVTLDSQSRPWIVFSLDGGSSSNSYITLRASSENAFNGVFQPNYGQGGGPRVSLIARLNPENGIMERGTFVTARLNNGNTNTLQIRGIGVADGFVRVQAESAFRPPHTGTTFVPHPEAGEFGPCGSFLVQIDFTELLGEIAESDLMTIQEASALPNTVWNADCSIK</sequence>
<accession>A0A2N0VLG6</accession>
<proteinExistence type="predicted"/>
<feature type="signal peptide" evidence="1">
    <location>
        <begin position="1"/>
        <end position="25"/>
    </location>
</feature>
<organism evidence="2 3">
    <name type="scientific">Rhodohalobacter barkolensis</name>
    <dbReference type="NCBI Taxonomy" id="2053187"/>
    <lineage>
        <taxon>Bacteria</taxon>
        <taxon>Pseudomonadati</taxon>
        <taxon>Balneolota</taxon>
        <taxon>Balneolia</taxon>
        <taxon>Balneolales</taxon>
        <taxon>Balneolaceae</taxon>
        <taxon>Rhodohalobacter</taxon>
    </lineage>
</organism>
<feature type="chain" id="PRO_5014612142" evidence="1">
    <location>
        <begin position="26"/>
        <end position="263"/>
    </location>
</feature>
<evidence type="ECO:0000313" key="3">
    <source>
        <dbReference type="Proteomes" id="UP000233398"/>
    </source>
</evidence>